<gene>
    <name evidence="5" type="ORF">EI983_01655</name>
</gene>
<evidence type="ECO:0000256" key="3">
    <source>
        <dbReference type="PROSITE-ProRule" id="PRU00433"/>
    </source>
</evidence>
<keyword evidence="6" id="KW-1185">Reference proteome</keyword>
<dbReference type="GO" id="GO:0020037">
    <property type="term" value="F:heme binding"/>
    <property type="evidence" value="ECO:0007669"/>
    <property type="project" value="InterPro"/>
</dbReference>
<evidence type="ECO:0000313" key="6">
    <source>
        <dbReference type="Proteomes" id="UP000428330"/>
    </source>
</evidence>
<keyword evidence="2 3" id="KW-0408">Iron</keyword>
<evidence type="ECO:0000256" key="1">
    <source>
        <dbReference type="ARBA" id="ARBA00022723"/>
    </source>
</evidence>
<sequence length="241" mass="25630">MLVFALPGIATAQDKALTLAVPEALVETGLLKHILPRFSLKTGIRITLAEDAAEATLGTQGMAVFRQGEVIWHLSHGEDADAQTFADWLTSDVGKRTVEGFAPEGVALFSADVAVEEVVTEVVLTGDAVLGEEVSLRQCGRCHVVGEKNRMSAIGSTPSFALMRTFPDWLARFEGFYLLKPHPAFTQIPGVTDPFPENLPSPIAPIEVTLDELQAITAFVSAIAPADLGGMVDAGGAFQTE</sequence>
<organism evidence="5 6">
    <name type="scientific">Roseovarius faecimaris</name>
    <dbReference type="NCBI Taxonomy" id="2494550"/>
    <lineage>
        <taxon>Bacteria</taxon>
        <taxon>Pseudomonadati</taxon>
        <taxon>Pseudomonadota</taxon>
        <taxon>Alphaproteobacteria</taxon>
        <taxon>Rhodobacterales</taxon>
        <taxon>Roseobacteraceae</taxon>
        <taxon>Roseovarius</taxon>
    </lineage>
</organism>
<dbReference type="PROSITE" id="PS51007">
    <property type="entry name" value="CYTC"/>
    <property type="match status" value="1"/>
</dbReference>
<dbReference type="Proteomes" id="UP000428330">
    <property type="component" value="Chromosome"/>
</dbReference>
<dbReference type="InterPro" id="IPR009056">
    <property type="entry name" value="Cyt_c-like_dom"/>
</dbReference>
<dbReference type="AlphaFoldDB" id="A0A6I6IXT1"/>
<dbReference type="GO" id="GO:0009055">
    <property type="term" value="F:electron transfer activity"/>
    <property type="evidence" value="ECO:0007669"/>
    <property type="project" value="InterPro"/>
</dbReference>
<dbReference type="KEGG" id="rom:EI983_01655"/>
<proteinExistence type="predicted"/>
<evidence type="ECO:0000256" key="2">
    <source>
        <dbReference type="ARBA" id="ARBA00023004"/>
    </source>
</evidence>
<dbReference type="OrthoDB" id="7365807at2"/>
<accession>A0A6I6IXT1</accession>
<dbReference type="GO" id="GO:0046872">
    <property type="term" value="F:metal ion binding"/>
    <property type="evidence" value="ECO:0007669"/>
    <property type="project" value="UniProtKB-KW"/>
</dbReference>
<keyword evidence="1 3" id="KW-0479">Metal-binding</keyword>
<reference evidence="6" key="1">
    <citation type="submission" date="2018-12" db="EMBL/GenBank/DDBJ databases">
        <title>Complete genome sequence of Roseovarius sp. MME-070.</title>
        <authorList>
            <person name="Nam Y.-D."/>
            <person name="Kang J."/>
            <person name="Chung W.-H."/>
            <person name="Park Y.S."/>
        </authorList>
    </citation>
    <scope>NUCLEOTIDE SEQUENCE [LARGE SCALE GENOMIC DNA]</scope>
    <source>
        <strain evidence="6">MME-070</strain>
    </source>
</reference>
<name>A0A6I6IXT1_9RHOB</name>
<dbReference type="EMBL" id="CP034348">
    <property type="protein sequence ID" value="QGY00268.1"/>
    <property type="molecule type" value="Genomic_DNA"/>
</dbReference>
<protein>
    <recommendedName>
        <fullName evidence="4">Cytochrome c domain-containing protein</fullName>
    </recommendedName>
</protein>
<evidence type="ECO:0000313" key="5">
    <source>
        <dbReference type="EMBL" id="QGY00268.1"/>
    </source>
</evidence>
<evidence type="ECO:0000259" key="4">
    <source>
        <dbReference type="PROSITE" id="PS51007"/>
    </source>
</evidence>
<feature type="domain" description="Cytochrome c" evidence="4">
    <location>
        <begin position="126"/>
        <end position="224"/>
    </location>
</feature>
<keyword evidence="3" id="KW-0349">Heme</keyword>